<organism evidence="1 2">
    <name type="scientific">Arthrobotrys conoides</name>
    <dbReference type="NCBI Taxonomy" id="74498"/>
    <lineage>
        <taxon>Eukaryota</taxon>
        <taxon>Fungi</taxon>
        <taxon>Dikarya</taxon>
        <taxon>Ascomycota</taxon>
        <taxon>Pezizomycotina</taxon>
        <taxon>Orbiliomycetes</taxon>
        <taxon>Orbiliales</taxon>
        <taxon>Orbiliaceae</taxon>
        <taxon>Arthrobotrys</taxon>
    </lineage>
</organism>
<dbReference type="Proteomes" id="UP001307849">
    <property type="component" value="Unassembled WGS sequence"/>
</dbReference>
<comment type="caution">
    <text evidence="1">The sequence shown here is derived from an EMBL/GenBank/DDBJ whole genome shotgun (WGS) entry which is preliminary data.</text>
</comment>
<evidence type="ECO:0000313" key="2">
    <source>
        <dbReference type="Proteomes" id="UP001307849"/>
    </source>
</evidence>
<dbReference type="AlphaFoldDB" id="A0AAN8N4R1"/>
<gene>
    <name evidence="1" type="ORF">TWF506_009292</name>
</gene>
<reference evidence="1 2" key="1">
    <citation type="submission" date="2019-10" db="EMBL/GenBank/DDBJ databases">
        <authorList>
            <person name="Palmer J.M."/>
        </authorList>
    </citation>
    <scope>NUCLEOTIDE SEQUENCE [LARGE SCALE GENOMIC DNA]</scope>
    <source>
        <strain evidence="1 2">TWF506</strain>
    </source>
</reference>
<protein>
    <submittedName>
        <fullName evidence="1">Uncharacterized protein</fullName>
    </submittedName>
</protein>
<dbReference type="EMBL" id="JAVHJM010000006">
    <property type="protein sequence ID" value="KAK6513126.1"/>
    <property type="molecule type" value="Genomic_DNA"/>
</dbReference>
<proteinExistence type="predicted"/>
<keyword evidence="2" id="KW-1185">Reference proteome</keyword>
<name>A0AAN8N4R1_9PEZI</name>
<accession>A0AAN8N4R1</accession>
<evidence type="ECO:0000313" key="1">
    <source>
        <dbReference type="EMBL" id="KAK6513126.1"/>
    </source>
</evidence>
<sequence length="227" mass="25310">MLHTINDLGDPEPCKSILAVLCFTHRPITLKELGALVDLSGFRTNDEVKEVIESCGSFLTLQGSTVSFVHQSANDHLTKEESMKIIFSDGLIERQHEEVVVLHSISAMGDLLRRDICNMRDLGCYIEDIGSAGRDPDPLETIRYCCTYWLDHLCEVRCGGDGGNGELDIDLIRDDGEVHKFLMEHLLHWLEALSIMKSIPGTTLKLVNTLEVSCPKFKIHSLKSTAS</sequence>